<comment type="caution">
    <text evidence="2">The sequence shown here is derived from an EMBL/GenBank/DDBJ whole genome shotgun (WGS) entry which is preliminary data.</text>
</comment>
<dbReference type="OMA" id="FWKNIET"/>
<dbReference type="AlphaFoldDB" id="A0A1Q2ZY81"/>
<feature type="compositionally biased region" description="Basic and acidic residues" evidence="1">
    <location>
        <begin position="1"/>
        <end position="11"/>
    </location>
</feature>
<proteinExistence type="predicted"/>
<gene>
    <name evidence="2" type="ORF">ZYGR_0I07340</name>
</gene>
<feature type="compositionally biased region" description="Low complexity" evidence="1">
    <location>
        <begin position="35"/>
        <end position="46"/>
    </location>
</feature>
<reference evidence="2 3" key="1">
    <citation type="submission" date="2016-08" db="EMBL/GenBank/DDBJ databases">
        <title>Draft genome sequence of allopolyploid Zygosaccharomyces rouxii.</title>
        <authorList>
            <person name="Watanabe J."/>
            <person name="Uehara K."/>
            <person name="Mogi Y."/>
            <person name="Tsukioka Y."/>
        </authorList>
    </citation>
    <scope>NUCLEOTIDE SEQUENCE [LARGE SCALE GENOMIC DNA]</scope>
    <source>
        <strain evidence="2 3">NBRC 110957</strain>
    </source>
</reference>
<sequence>MKESRGPRDAAGKPFQLLNSIITGDDITPLPRGGNNNSNNNDDQNQIQEEGSLNRRDSSSSSETDAGGETTPDPDLLFSPLNAGFDDGDEEDEYDHDFLSPVYFGAPYPKRFHRRSSLTHVQPDRRNSLLSSSSSLSYHPLGEFLINAKNDDFWKEVGATDEEAICFPQVENQNPPATTTESSQELGSSSQESQEDLTQFISEDLGSAQPVDSSSWDQDCRIKLLCYRDAEGKLRLRNANSSDSGSGRVHKKSKKLLKRAIRRKSGVREMVSTGIGIGEFML</sequence>
<organism evidence="2 3">
    <name type="scientific">Zygosaccharomyces rouxii</name>
    <dbReference type="NCBI Taxonomy" id="4956"/>
    <lineage>
        <taxon>Eukaryota</taxon>
        <taxon>Fungi</taxon>
        <taxon>Dikarya</taxon>
        <taxon>Ascomycota</taxon>
        <taxon>Saccharomycotina</taxon>
        <taxon>Saccharomycetes</taxon>
        <taxon>Saccharomycetales</taxon>
        <taxon>Saccharomycetaceae</taxon>
        <taxon>Zygosaccharomyces</taxon>
    </lineage>
</organism>
<evidence type="ECO:0000313" key="2">
    <source>
        <dbReference type="EMBL" id="GAV48437.1"/>
    </source>
</evidence>
<accession>A0A1Q2ZY81</accession>
<name>A0A1Q2ZY81_ZYGRO</name>
<feature type="region of interest" description="Disordered" evidence="1">
    <location>
        <begin position="167"/>
        <end position="195"/>
    </location>
</feature>
<evidence type="ECO:0000313" key="3">
    <source>
        <dbReference type="Proteomes" id="UP000187013"/>
    </source>
</evidence>
<protein>
    <submittedName>
        <fullName evidence="2">Uncharacterized protein</fullName>
    </submittedName>
</protein>
<evidence type="ECO:0000256" key="1">
    <source>
        <dbReference type="SAM" id="MobiDB-lite"/>
    </source>
</evidence>
<feature type="region of interest" description="Disordered" evidence="1">
    <location>
        <begin position="1"/>
        <end position="94"/>
    </location>
</feature>
<dbReference type="EMBL" id="BDGX01000009">
    <property type="protein sequence ID" value="GAV48437.1"/>
    <property type="molecule type" value="Genomic_DNA"/>
</dbReference>
<feature type="compositionally biased region" description="Low complexity" evidence="1">
    <location>
        <begin position="178"/>
        <end position="192"/>
    </location>
</feature>
<dbReference type="eggNOG" id="ENOG502S5S7">
    <property type="taxonomic scope" value="Eukaryota"/>
</dbReference>
<dbReference type="Proteomes" id="UP000187013">
    <property type="component" value="Unassembled WGS sequence"/>
</dbReference>
<dbReference type="OrthoDB" id="4069767at2759"/>